<feature type="transmembrane region" description="Helical" evidence="2">
    <location>
        <begin position="300"/>
        <end position="320"/>
    </location>
</feature>
<evidence type="ECO:0008006" key="5">
    <source>
        <dbReference type="Google" id="ProtNLM"/>
    </source>
</evidence>
<feature type="transmembrane region" description="Helical" evidence="2">
    <location>
        <begin position="143"/>
        <end position="160"/>
    </location>
</feature>
<feature type="transmembrane region" description="Helical" evidence="2">
    <location>
        <begin position="172"/>
        <end position="192"/>
    </location>
</feature>
<dbReference type="PANTHER" id="PTHR42101:SF1">
    <property type="entry name" value="LOW TEMPERATURE REQUIREMENT A"/>
    <property type="match status" value="1"/>
</dbReference>
<feature type="transmembrane region" description="Helical" evidence="2">
    <location>
        <begin position="204"/>
        <end position="225"/>
    </location>
</feature>
<accession>A0A1E1LR62</accession>
<keyword evidence="2" id="KW-0812">Transmembrane</keyword>
<dbReference type="OrthoDB" id="3177213at2759"/>
<protein>
    <recommendedName>
        <fullName evidence="5">Low temperature requirement A</fullName>
    </recommendedName>
</protein>
<feature type="region of interest" description="Disordered" evidence="1">
    <location>
        <begin position="1"/>
        <end position="25"/>
    </location>
</feature>
<keyword evidence="2" id="KW-1133">Transmembrane helix</keyword>
<evidence type="ECO:0000256" key="1">
    <source>
        <dbReference type="SAM" id="MobiDB-lite"/>
    </source>
</evidence>
<dbReference type="Pfam" id="PF06772">
    <property type="entry name" value="LtrA"/>
    <property type="match status" value="1"/>
</dbReference>
<gene>
    <name evidence="3" type="ORF">RAG0_16607</name>
</gene>
<reference evidence="4" key="1">
    <citation type="submission" date="2016-03" db="EMBL/GenBank/DDBJ databases">
        <authorList>
            <person name="Guldener U."/>
        </authorList>
    </citation>
    <scope>NUCLEOTIDE SEQUENCE [LARGE SCALE GENOMIC DNA]</scope>
    <source>
        <strain evidence="4">04CH-RAC-A.6.1</strain>
    </source>
</reference>
<feature type="transmembrane region" description="Helical" evidence="2">
    <location>
        <begin position="484"/>
        <end position="509"/>
    </location>
</feature>
<feature type="region of interest" description="Disordered" evidence="1">
    <location>
        <begin position="40"/>
        <end position="68"/>
    </location>
</feature>
<dbReference type="PANTHER" id="PTHR42101">
    <property type="entry name" value="CHROMOSOME 16, WHOLE GENOME SHOTGUN SEQUENCE"/>
    <property type="match status" value="1"/>
</dbReference>
<dbReference type="InterPro" id="IPR010640">
    <property type="entry name" value="Low_temperature_requirement_A"/>
</dbReference>
<name>A0A1E1LR62_9HELO</name>
<feature type="transmembrane region" description="Helical" evidence="2">
    <location>
        <begin position="110"/>
        <end position="131"/>
    </location>
</feature>
<sequence>MTSHELFRPTRIPLMGTPLKQSSSETKSVLELSSRGAFGHIHQNSKDTSTNNDDEGTPDLSFDDRTSRPRFERHEETTNIELFYDLFFVANLTTFSSVHEINDRKTLSSYIGFFCVLWFTWCQVTLFDVRFVAESIVDRAAKAAHLGVMVGLAVVGPNFNPTDYEQDVMRTMSLILMVSRFILTIQYLLVLIQVWNYQQTKTPLALVAGSNFAAACIYLGITFSFHDDRSYGYRAFYAIPIVEIAFNIAISSNWKVLSFKGTHLVQRMSLLTLIILGEGVIVVCKNISKIVKNKNAWDGPTIGTIVAAIAIVYFLYMLYFDTLPSHHFGSIRQQIWAFLHFPFHLTLVLTMEGMAQFVLWHKMVAVSRSFNRTVQGAQIRDIYNNNPTAIPAALKPMIEELFQSYPPANPKTFTEVESGLGILGMGYDSNNATSVNDYQTIFGDVVSAVVHSVFTSYGFETPEAKPGQEASRTGTEELNRDDEVIGLVFVYFFVAAGITLILMGCLNFLTLPREQFTRSGLKHPAILGRFGTYIYIGLGLALLSIAISYDAGSTLASSAWLLPLMTVLQSSTQQITKLKSSVATPFGDIGELLHYSMSLLLMAYNPFHLRNPLSYPDEPQKRQHGYPHFQKYFRKAA</sequence>
<feature type="transmembrane region" description="Helical" evidence="2">
    <location>
        <begin position="530"/>
        <end position="549"/>
    </location>
</feature>
<feature type="transmembrane region" description="Helical" evidence="2">
    <location>
        <begin position="231"/>
        <end position="250"/>
    </location>
</feature>
<dbReference type="Proteomes" id="UP000178912">
    <property type="component" value="Unassembled WGS sequence"/>
</dbReference>
<evidence type="ECO:0000256" key="2">
    <source>
        <dbReference type="SAM" id="Phobius"/>
    </source>
</evidence>
<keyword evidence="2" id="KW-0472">Membrane</keyword>
<dbReference type="AlphaFoldDB" id="A0A1E1LR62"/>
<keyword evidence="4" id="KW-1185">Reference proteome</keyword>
<evidence type="ECO:0000313" key="3">
    <source>
        <dbReference type="EMBL" id="CZT12977.1"/>
    </source>
</evidence>
<dbReference type="EMBL" id="FJUX01000173">
    <property type="protein sequence ID" value="CZT12977.1"/>
    <property type="molecule type" value="Genomic_DNA"/>
</dbReference>
<organism evidence="3 4">
    <name type="scientific">Rhynchosporium agropyri</name>
    <dbReference type="NCBI Taxonomy" id="914238"/>
    <lineage>
        <taxon>Eukaryota</taxon>
        <taxon>Fungi</taxon>
        <taxon>Dikarya</taxon>
        <taxon>Ascomycota</taxon>
        <taxon>Pezizomycotina</taxon>
        <taxon>Leotiomycetes</taxon>
        <taxon>Helotiales</taxon>
        <taxon>Ploettnerulaceae</taxon>
        <taxon>Rhynchosporium</taxon>
    </lineage>
</organism>
<proteinExistence type="predicted"/>
<feature type="transmembrane region" description="Helical" evidence="2">
    <location>
        <begin position="341"/>
        <end position="360"/>
    </location>
</feature>
<feature type="transmembrane region" description="Helical" evidence="2">
    <location>
        <begin position="270"/>
        <end position="288"/>
    </location>
</feature>
<evidence type="ECO:0000313" key="4">
    <source>
        <dbReference type="Proteomes" id="UP000178912"/>
    </source>
</evidence>